<organism evidence="22 23">
    <name type="scientific">Hymenochirus boettgeri</name>
    <name type="common">Congo dwarf clawed frog</name>
    <dbReference type="NCBI Taxonomy" id="247094"/>
    <lineage>
        <taxon>Eukaryota</taxon>
        <taxon>Metazoa</taxon>
        <taxon>Chordata</taxon>
        <taxon>Craniata</taxon>
        <taxon>Vertebrata</taxon>
        <taxon>Euteleostomi</taxon>
        <taxon>Amphibia</taxon>
        <taxon>Batrachia</taxon>
        <taxon>Anura</taxon>
        <taxon>Pipoidea</taxon>
        <taxon>Pipidae</taxon>
        <taxon>Pipinae</taxon>
        <taxon>Hymenochirus</taxon>
    </lineage>
</organism>
<feature type="region of interest" description="Disordered" evidence="19">
    <location>
        <begin position="1251"/>
        <end position="1309"/>
    </location>
</feature>
<keyword evidence="23" id="KW-1185">Reference proteome</keyword>
<dbReference type="InterPro" id="IPR037789">
    <property type="entry name" value="FIP_classI"/>
</dbReference>
<dbReference type="GO" id="GO:0055038">
    <property type="term" value="C:recycling endosome membrane"/>
    <property type="evidence" value="ECO:0007669"/>
    <property type="project" value="UniProtKB-SubCell"/>
</dbReference>
<evidence type="ECO:0000256" key="3">
    <source>
        <dbReference type="ARBA" id="ARBA00004318"/>
    </source>
</evidence>
<evidence type="ECO:0000256" key="11">
    <source>
        <dbReference type="ARBA" id="ARBA00023034"/>
    </source>
</evidence>
<feature type="domain" description="C2" evidence="20">
    <location>
        <begin position="1"/>
        <end position="121"/>
    </location>
</feature>
<accession>A0A8T2K7P2</accession>
<feature type="region of interest" description="Disordered" evidence="19">
    <location>
        <begin position="221"/>
        <end position="243"/>
    </location>
</feature>
<feature type="region of interest" description="Disordered" evidence="19">
    <location>
        <begin position="258"/>
        <end position="281"/>
    </location>
</feature>
<dbReference type="PROSITE" id="PS51511">
    <property type="entry name" value="FIP_RBD"/>
    <property type="match status" value="1"/>
</dbReference>
<feature type="compositionally biased region" description="Basic and acidic residues" evidence="19">
    <location>
        <begin position="400"/>
        <end position="409"/>
    </location>
</feature>
<sequence>MFLHPESDLGWLPTHVQVTILQARGLRAKGKHGTSDAYTLIQIGREKYSTSVVEKTAGSPEWKEECSFELAPGALERKENCELHLTAMHRALIGMDQFLGQVIIPLQQVFQEGRSQRNQWYKLHSKPGKKEKERGEIQVSIQFMRNNLTASMFDLSMKDKPKTPFGKLKDKMKVKKLFDMESSSAIVPSNIGRLESDDEDEKKPKSKAALFLKGRLRKGSLTKSNTSLGSDSTISSTSGTAPSSAGISIVLPDFPKKPAARNSSLSSEPSMKDIESSPRLTHKRAFSDEVSQLSLFPEPKAVQNLKQKSSPISKSSVCINGSHVYSEVSLPKPSPNPLEKIPPVSKSFQNISKKAEEFGVSEKAGGNLQVSEKQDKQPTPSSVPALEELKSPPKNIVQKTKKEEIRQESKPVQITTPMVHPNELSKVKHHEEPIKDEKKQKTSLFYHETNKHNANTKNLVEPGHQVPAESEEKVKSGGWFGVKDTKETPHKPSFPCGPVAPPEANEKGSSLVERHSLVAFSPSPVDQQESLHKDGSLSLGKVLSGPCAVPVNVSEWEDQFDEFASSRLQPSVNKSALPETNRKGHDYTSYSPNYLIDNPTSSQKLKENVNVEFQLHTSPPAECLQGKTGTKNAPESSPVHLQCSDDAQYSLSPLSARMKPADEVRSLSDRRAAECERWQNSGDPSPVQNVSVRNRLPPTQSSCLFVTISSLTPTDFVTGEKPKVLPVKETKQKIVTASPTMEKSSIARNADHGKAHLLDHDPLCMSSVGSSKQVLDPSCVNLTGELQLSTEIKEGMAYTDYNSNSLFMSHKEPSANKESLGFVVVNGLENSININTESTPPPKPRVEINIDKNHKQTFNEGNARSSGELGNGLEEQQENNRHNKHIVHAVSPFPVIEIESPVQASVSVIAESDIEKPPYYTRGENDKAKLGVSDALELNESSVPEQFQTCPSKVSLDTLDNLETEESSDKLKSASSLELMNAHRPKRSVRAGNVALEKEFNFLKPVSVPQLKSNMPVSIETAHPAYAKRTDQSSLLFLSAVEEQFPNHLSDPDYKQGVAVIPLSCVHKECDLKLQINPGTGSVVNSILPVCDPEEDVQADLGLSKQSTWSGDVIVDFKNEDFWRSEYDLIEAANTRNGQSPGNPFTPIEKTPFLSTKNPFVDSSRSPSSDASLPENASFKDLHAQAAHIDSSHSALPIHVKPPFLHGGQPLAFSTPSFVAAPNTKLPNFPSPIMLSATSVVNTTATTNTYSPALSSASSGEKASGLSVLPRETQPTENPFMPVKTSPHPVKPISATVPDPEKKPHKPALSSALSSGLEMLKSVTSGQHVGSKKQEVDRLKDFSSPDLAAKYYHLTHDELITLLLQREFQLDRKEEHVRELEDYIDQLLVRIMDQAPTLLQVPLETKRDNKY</sequence>
<keyword evidence="10" id="KW-0653">Protein transport</keyword>
<evidence type="ECO:0000259" key="21">
    <source>
        <dbReference type="PROSITE" id="PS51511"/>
    </source>
</evidence>
<keyword evidence="6" id="KW-0813">Transport</keyword>
<feature type="domain" description="FIP-RBD" evidence="21">
    <location>
        <begin position="1340"/>
        <end position="1402"/>
    </location>
</feature>
<keyword evidence="12" id="KW-0496">Mitochondrion</keyword>
<keyword evidence="13" id="KW-0472">Membrane</keyword>
<dbReference type="InterPro" id="IPR037245">
    <property type="entry name" value="FIP-RBD_C_sf"/>
</dbReference>
<evidence type="ECO:0000256" key="4">
    <source>
        <dbReference type="ARBA" id="ARBA00004395"/>
    </source>
</evidence>
<comment type="function">
    <text evidence="15">Rab effector involved in protein trafficking from apical recycling endosomes to the apical plasma membrane. Involved in insulin granule exocytosis. May regulate V-ATPase intracellular transport in response to extracellular acidosis.</text>
</comment>
<dbReference type="GO" id="GO:0010817">
    <property type="term" value="P:regulation of hormone levels"/>
    <property type="evidence" value="ECO:0007669"/>
    <property type="project" value="UniProtKB-ARBA"/>
</dbReference>
<dbReference type="OrthoDB" id="8956628at2759"/>
<evidence type="ECO:0000256" key="2">
    <source>
        <dbReference type="ARBA" id="ARBA00004268"/>
    </source>
</evidence>
<gene>
    <name evidence="22" type="ORF">GDO86_000021</name>
</gene>
<evidence type="ECO:0000256" key="10">
    <source>
        <dbReference type="ARBA" id="ARBA00022927"/>
    </source>
</evidence>
<dbReference type="Gene3D" id="2.60.40.150">
    <property type="entry name" value="C2 domain"/>
    <property type="match status" value="1"/>
</dbReference>
<dbReference type="SUPFAM" id="SSF49562">
    <property type="entry name" value="C2 domain (Calcium/lipid-binding domain, CaLB)"/>
    <property type="match status" value="1"/>
</dbReference>
<evidence type="ECO:0000256" key="18">
    <source>
        <dbReference type="ARBA" id="ARBA00076161"/>
    </source>
</evidence>
<evidence type="ECO:0000256" key="19">
    <source>
        <dbReference type="SAM" id="MobiDB-lite"/>
    </source>
</evidence>
<feature type="region of interest" description="Disordered" evidence="19">
    <location>
        <begin position="620"/>
        <end position="639"/>
    </location>
</feature>
<keyword evidence="8" id="KW-0597">Phosphoprotein</keyword>
<dbReference type="GO" id="GO:0045055">
    <property type="term" value="P:regulated exocytosis"/>
    <property type="evidence" value="ECO:0007669"/>
    <property type="project" value="TreeGrafter"/>
</dbReference>
<keyword evidence="9" id="KW-0967">Endosome</keyword>
<keyword evidence="7" id="KW-0963">Cytoplasm</keyword>
<dbReference type="SUPFAM" id="SSF144270">
    <property type="entry name" value="Eferin C-derminal domain-like"/>
    <property type="match status" value="1"/>
</dbReference>
<evidence type="ECO:0000256" key="14">
    <source>
        <dbReference type="ARBA" id="ARBA00023329"/>
    </source>
</evidence>
<dbReference type="PANTHER" id="PTHR15746">
    <property type="entry name" value="RAB11-RELATED"/>
    <property type="match status" value="1"/>
</dbReference>
<dbReference type="InterPro" id="IPR019018">
    <property type="entry name" value="Rab-bd_FIP-RBD"/>
</dbReference>
<evidence type="ECO:0000256" key="5">
    <source>
        <dbReference type="ARBA" id="ARBA00004654"/>
    </source>
</evidence>
<dbReference type="InterPro" id="IPR000008">
    <property type="entry name" value="C2_dom"/>
</dbReference>
<dbReference type="EMBL" id="JAACNH010000001">
    <property type="protein sequence ID" value="KAG8453229.1"/>
    <property type="molecule type" value="Genomic_DNA"/>
</dbReference>
<dbReference type="GO" id="GO:0031901">
    <property type="term" value="C:early endosome membrane"/>
    <property type="evidence" value="ECO:0007669"/>
    <property type="project" value="UniProtKB-SubCell"/>
</dbReference>
<keyword evidence="14" id="KW-0968">Cytoplasmic vesicle</keyword>
<dbReference type="GO" id="GO:0030141">
    <property type="term" value="C:secretory granule"/>
    <property type="evidence" value="ECO:0007669"/>
    <property type="project" value="TreeGrafter"/>
</dbReference>
<evidence type="ECO:0000256" key="13">
    <source>
        <dbReference type="ARBA" id="ARBA00023136"/>
    </source>
</evidence>
<dbReference type="PROSITE" id="PS50004">
    <property type="entry name" value="C2"/>
    <property type="match status" value="1"/>
</dbReference>
<dbReference type="GO" id="GO:0031966">
    <property type="term" value="C:mitochondrial membrane"/>
    <property type="evidence" value="ECO:0007669"/>
    <property type="project" value="UniProtKB-SubCell"/>
</dbReference>
<evidence type="ECO:0000256" key="7">
    <source>
        <dbReference type="ARBA" id="ARBA00022490"/>
    </source>
</evidence>
<dbReference type="GO" id="GO:0000139">
    <property type="term" value="C:Golgi membrane"/>
    <property type="evidence" value="ECO:0007669"/>
    <property type="project" value="UniProtKB-SubCell"/>
</dbReference>
<dbReference type="FunFam" id="2.60.40.150:FF:000077">
    <property type="entry name" value="rab11 family-interacting protein 1 isoform X1"/>
    <property type="match status" value="1"/>
</dbReference>
<proteinExistence type="predicted"/>
<evidence type="ECO:0000256" key="15">
    <source>
        <dbReference type="ARBA" id="ARBA00058992"/>
    </source>
</evidence>
<evidence type="ECO:0000256" key="8">
    <source>
        <dbReference type="ARBA" id="ARBA00022553"/>
    </source>
</evidence>
<feature type="region of interest" description="Disordered" evidence="19">
    <location>
        <begin position="1156"/>
        <end position="1175"/>
    </location>
</feature>
<dbReference type="SMART" id="SM00239">
    <property type="entry name" value="C2"/>
    <property type="match status" value="1"/>
</dbReference>
<comment type="caution">
    <text evidence="22">The sequence shown here is derived from an EMBL/GenBank/DDBJ whole genome shotgun (WGS) entry which is preliminary data.</text>
</comment>
<feature type="compositionally biased region" description="Low complexity" evidence="19">
    <location>
        <begin position="224"/>
        <end position="243"/>
    </location>
</feature>
<dbReference type="GO" id="GO:0015031">
    <property type="term" value="P:protein transport"/>
    <property type="evidence" value="ECO:0007669"/>
    <property type="project" value="UniProtKB-KW"/>
</dbReference>
<evidence type="ECO:0000256" key="17">
    <source>
        <dbReference type="ARBA" id="ARBA00071489"/>
    </source>
</evidence>
<dbReference type="Pfam" id="PF09457">
    <property type="entry name" value="RBD-FIP"/>
    <property type="match status" value="1"/>
</dbReference>
<feature type="region of interest" description="Disordered" evidence="19">
    <location>
        <begin position="855"/>
        <end position="878"/>
    </location>
</feature>
<comment type="subunit">
    <text evidence="16">Interacts with RAB11FIP4. Interacts with NAPG. Interacts with RO60. Interacts with RAB11A that has been activated by GTP binding.</text>
</comment>
<evidence type="ECO:0000256" key="16">
    <source>
        <dbReference type="ARBA" id="ARBA00063191"/>
    </source>
</evidence>
<feature type="compositionally biased region" description="Low complexity" evidence="19">
    <location>
        <begin position="1163"/>
        <end position="1172"/>
    </location>
</feature>
<evidence type="ECO:0000313" key="23">
    <source>
        <dbReference type="Proteomes" id="UP000812440"/>
    </source>
</evidence>
<dbReference type="FunFam" id="1.20.5.2440:FF:000004">
    <property type="entry name" value="rab11 family-interacting protein 5 isoform X2"/>
    <property type="match status" value="1"/>
</dbReference>
<protein>
    <recommendedName>
        <fullName evidence="17">Rab11 family-interacting protein 5</fullName>
    </recommendedName>
    <alternativeName>
        <fullName evidence="18">Rab11-interacting protein Rip11</fullName>
    </alternativeName>
</protein>
<dbReference type="Proteomes" id="UP000812440">
    <property type="component" value="Chromosome 1"/>
</dbReference>
<feature type="region of interest" description="Disordered" evidence="19">
    <location>
        <begin position="356"/>
        <end position="514"/>
    </location>
</feature>
<feature type="region of interest" description="Disordered" evidence="19">
    <location>
        <begin position="571"/>
        <end position="590"/>
    </location>
</feature>
<evidence type="ECO:0000259" key="20">
    <source>
        <dbReference type="PROSITE" id="PS50004"/>
    </source>
</evidence>
<dbReference type="InterPro" id="IPR035892">
    <property type="entry name" value="C2_domain_sf"/>
</dbReference>
<evidence type="ECO:0000256" key="12">
    <source>
        <dbReference type="ARBA" id="ARBA00023128"/>
    </source>
</evidence>
<dbReference type="Gene3D" id="1.20.5.2440">
    <property type="match status" value="1"/>
</dbReference>
<evidence type="ECO:0000256" key="9">
    <source>
        <dbReference type="ARBA" id="ARBA00022753"/>
    </source>
</evidence>
<dbReference type="Pfam" id="PF00168">
    <property type="entry name" value="C2"/>
    <property type="match status" value="1"/>
</dbReference>
<feature type="compositionally biased region" description="Polar residues" evidence="19">
    <location>
        <begin position="856"/>
        <end position="865"/>
    </location>
</feature>
<dbReference type="GO" id="GO:0031267">
    <property type="term" value="F:small GTPase binding"/>
    <property type="evidence" value="ECO:0007669"/>
    <property type="project" value="InterPro"/>
</dbReference>
<dbReference type="GO" id="GO:0045335">
    <property type="term" value="C:phagocytic vesicle"/>
    <property type="evidence" value="ECO:0007669"/>
    <property type="project" value="TreeGrafter"/>
</dbReference>
<evidence type="ECO:0000256" key="1">
    <source>
        <dbReference type="ARBA" id="ARBA00004220"/>
    </source>
</evidence>
<dbReference type="PANTHER" id="PTHR15746:SF14">
    <property type="entry name" value="RAB11 FAMILY-INTERACTING PROTEIN 5"/>
    <property type="match status" value="1"/>
</dbReference>
<dbReference type="CDD" id="cd08682">
    <property type="entry name" value="C2_Rab11-FIP_classI"/>
    <property type="match status" value="1"/>
</dbReference>
<feature type="compositionally biased region" description="Basic and acidic residues" evidence="19">
    <location>
        <begin position="423"/>
        <end position="440"/>
    </location>
</feature>
<evidence type="ECO:0000313" key="22">
    <source>
        <dbReference type="EMBL" id="KAG8453229.1"/>
    </source>
</evidence>
<keyword evidence="11" id="KW-0333">Golgi apparatus</keyword>
<comment type="subcellular location">
    <subcellularLocation>
        <location evidence="2">Cytoplasmic vesicle</location>
        <location evidence="2">Secretory vesicle membrane</location>
        <topology evidence="2">Peripheral membrane protein</topology>
    </subcellularLocation>
    <subcellularLocation>
        <location evidence="1">Early endosome membrane</location>
        <topology evidence="1">Peripheral membrane protein</topology>
    </subcellularLocation>
    <subcellularLocation>
        <location evidence="4">Golgi apparatus membrane</location>
        <topology evidence="4">Peripheral membrane protein</topology>
    </subcellularLocation>
    <subcellularLocation>
        <location evidence="3">Mitochondrion membrane</location>
        <topology evidence="3">Peripheral membrane protein</topology>
    </subcellularLocation>
    <subcellularLocation>
        <location evidence="5">Recycling endosome membrane</location>
        <topology evidence="5">Peripheral membrane protein</topology>
    </subcellularLocation>
</comment>
<name>A0A8T2K7P2_9PIPI</name>
<dbReference type="GO" id="GO:0030658">
    <property type="term" value="C:transport vesicle membrane"/>
    <property type="evidence" value="ECO:0007669"/>
    <property type="project" value="UniProtKB-SubCell"/>
</dbReference>
<evidence type="ECO:0000256" key="6">
    <source>
        <dbReference type="ARBA" id="ARBA00022448"/>
    </source>
</evidence>
<reference evidence="22" key="1">
    <citation type="thesis" date="2020" institute="ProQuest LLC" country="789 East Eisenhower Parkway, Ann Arbor, MI, USA">
        <title>Comparative Genomics and Chromosome Evolution.</title>
        <authorList>
            <person name="Mudd A.B."/>
        </authorList>
    </citation>
    <scope>NUCLEOTIDE SEQUENCE</scope>
    <source>
        <strain evidence="22">Female2</strain>
        <tissue evidence="22">Blood</tissue>
    </source>
</reference>
<feature type="compositionally biased region" description="Polar residues" evidence="19">
    <location>
        <begin position="1251"/>
        <end position="1261"/>
    </location>
</feature>